<organism evidence="2 3">
    <name type="scientific">Steroidobacter flavus</name>
    <dbReference type="NCBI Taxonomy" id="1842136"/>
    <lineage>
        <taxon>Bacteria</taxon>
        <taxon>Pseudomonadati</taxon>
        <taxon>Pseudomonadota</taxon>
        <taxon>Gammaproteobacteria</taxon>
        <taxon>Steroidobacterales</taxon>
        <taxon>Steroidobacteraceae</taxon>
        <taxon>Steroidobacter</taxon>
    </lineage>
</organism>
<proteinExistence type="predicted"/>
<dbReference type="Pfam" id="PF19649">
    <property type="entry name" value="DUF6152"/>
    <property type="match status" value="1"/>
</dbReference>
<dbReference type="EMBL" id="JBHSDU010000001">
    <property type="protein sequence ID" value="MFC4307650.1"/>
    <property type="molecule type" value="Genomic_DNA"/>
</dbReference>
<evidence type="ECO:0000313" key="3">
    <source>
        <dbReference type="Proteomes" id="UP001595904"/>
    </source>
</evidence>
<evidence type="ECO:0000256" key="1">
    <source>
        <dbReference type="SAM" id="SignalP"/>
    </source>
</evidence>
<comment type="caution">
    <text evidence="2">The sequence shown here is derived from an EMBL/GenBank/DDBJ whole genome shotgun (WGS) entry which is preliminary data.</text>
</comment>
<dbReference type="Proteomes" id="UP001595904">
    <property type="component" value="Unassembled WGS sequence"/>
</dbReference>
<dbReference type="InterPro" id="IPR046150">
    <property type="entry name" value="DUF6152"/>
</dbReference>
<feature type="signal peptide" evidence="1">
    <location>
        <begin position="1"/>
        <end position="27"/>
    </location>
</feature>
<dbReference type="RefSeq" id="WP_380594096.1">
    <property type="nucleotide sequence ID" value="NZ_JBHSDU010000001.1"/>
</dbReference>
<gene>
    <name evidence="2" type="ORF">ACFPN2_01015</name>
</gene>
<reference evidence="3" key="1">
    <citation type="journal article" date="2019" name="Int. J. Syst. Evol. Microbiol.">
        <title>The Global Catalogue of Microorganisms (GCM) 10K type strain sequencing project: providing services to taxonomists for standard genome sequencing and annotation.</title>
        <authorList>
            <consortium name="The Broad Institute Genomics Platform"/>
            <consortium name="The Broad Institute Genome Sequencing Center for Infectious Disease"/>
            <person name="Wu L."/>
            <person name="Ma J."/>
        </authorList>
    </citation>
    <scope>NUCLEOTIDE SEQUENCE [LARGE SCALE GENOMIC DNA]</scope>
    <source>
        <strain evidence="3">CGMCC 1.10759</strain>
    </source>
</reference>
<protein>
    <submittedName>
        <fullName evidence="2">DUF6152 family protein</fullName>
    </submittedName>
</protein>
<keyword evidence="3" id="KW-1185">Reference proteome</keyword>
<evidence type="ECO:0000313" key="2">
    <source>
        <dbReference type="EMBL" id="MFC4307650.1"/>
    </source>
</evidence>
<keyword evidence="1" id="KW-0732">Signal</keyword>
<sequence>MSKAIVKTFLSVLTAGYLLAGSSQVSAHHAFAAEFDADKPLDLKGKVTKIKWVNPHSWLYFDVTDAKGAVTNWGVEFGAPNQLAKIGLKKTDVAPGTEVHIRGYLAKNGGPYGYSVIVTLPDGREFQTGGAQDAPSARTASLTQ</sequence>
<name>A0ABV8SKU2_9GAMM</name>
<accession>A0ABV8SKU2</accession>
<feature type="chain" id="PRO_5046517998" evidence="1">
    <location>
        <begin position="28"/>
        <end position="144"/>
    </location>
</feature>